<dbReference type="HOGENOM" id="CLU_1849567_0_0_1"/>
<dbReference type="InParanoid" id="H2Y4X1"/>
<dbReference type="Proteomes" id="UP000007875">
    <property type="component" value="Unassembled WGS sequence"/>
</dbReference>
<proteinExistence type="predicted"/>
<organism evidence="2 3">
    <name type="scientific">Ciona savignyi</name>
    <name type="common">Pacific transparent sea squirt</name>
    <dbReference type="NCBI Taxonomy" id="51511"/>
    <lineage>
        <taxon>Eukaryota</taxon>
        <taxon>Metazoa</taxon>
        <taxon>Chordata</taxon>
        <taxon>Tunicata</taxon>
        <taxon>Ascidiacea</taxon>
        <taxon>Phlebobranchia</taxon>
        <taxon>Cionidae</taxon>
        <taxon>Ciona</taxon>
    </lineage>
</organism>
<feature type="region of interest" description="Disordered" evidence="1">
    <location>
        <begin position="85"/>
        <end position="139"/>
    </location>
</feature>
<reference evidence="2" key="2">
    <citation type="submission" date="2025-08" db="UniProtKB">
        <authorList>
            <consortium name="Ensembl"/>
        </authorList>
    </citation>
    <scope>IDENTIFICATION</scope>
</reference>
<evidence type="ECO:0000256" key="1">
    <source>
        <dbReference type="SAM" id="MobiDB-lite"/>
    </source>
</evidence>
<name>H2Y4X1_CIOSA</name>
<accession>H2Y4X1</accession>
<reference evidence="2" key="3">
    <citation type="submission" date="2025-09" db="UniProtKB">
        <authorList>
            <consortium name="Ensembl"/>
        </authorList>
    </citation>
    <scope>IDENTIFICATION</scope>
</reference>
<dbReference type="Ensembl" id="ENSCSAVT00000000374.1">
    <property type="protein sequence ID" value="ENSCSAVP00000000369.1"/>
    <property type="gene ID" value="ENSCSAVG00000000210.1"/>
</dbReference>
<evidence type="ECO:0000313" key="2">
    <source>
        <dbReference type="Ensembl" id="ENSCSAVP00000000369.1"/>
    </source>
</evidence>
<dbReference type="AlphaFoldDB" id="H2Y4X1"/>
<reference evidence="3" key="1">
    <citation type="submission" date="2003-08" db="EMBL/GenBank/DDBJ databases">
        <authorList>
            <person name="Birren B."/>
            <person name="Nusbaum C."/>
            <person name="Abebe A."/>
            <person name="Abouelleil A."/>
            <person name="Adekoya E."/>
            <person name="Ait-zahra M."/>
            <person name="Allen N."/>
            <person name="Allen T."/>
            <person name="An P."/>
            <person name="Anderson M."/>
            <person name="Anderson S."/>
            <person name="Arachchi H."/>
            <person name="Armbruster J."/>
            <person name="Bachantsang P."/>
            <person name="Baldwin J."/>
            <person name="Barry A."/>
            <person name="Bayul T."/>
            <person name="Blitshsteyn B."/>
            <person name="Bloom T."/>
            <person name="Blye J."/>
            <person name="Boguslavskiy L."/>
            <person name="Borowsky M."/>
            <person name="Boukhgalter B."/>
            <person name="Brunache A."/>
            <person name="Butler J."/>
            <person name="Calixte N."/>
            <person name="Calvo S."/>
            <person name="Camarata J."/>
            <person name="Campo K."/>
            <person name="Chang J."/>
            <person name="Cheshatsang Y."/>
            <person name="Citroen M."/>
            <person name="Collymore A."/>
            <person name="Considine T."/>
            <person name="Cook A."/>
            <person name="Cooke P."/>
            <person name="Corum B."/>
            <person name="Cuomo C."/>
            <person name="David R."/>
            <person name="Dawoe T."/>
            <person name="Degray S."/>
            <person name="Dodge S."/>
            <person name="Dooley K."/>
            <person name="Dorje P."/>
            <person name="Dorjee K."/>
            <person name="Dorris L."/>
            <person name="Duffey N."/>
            <person name="Dupes A."/>
            <person name="Elkins T."/>
            <person name="Engels R."/>
            <person name="Erickson J."/>
            <person name="Farina A."/>
            <person name="Faro S."/>
            <person name="Ferreira P."/>
            <person name="Fischer H."/>
            <person name="Fitzgerald M."/>
            <person name="Foley K."/>
            <person name="Gage D."/>
            <person name="Galagan J."/>
            <person name="Gearin G."/>
            <person name="Gnerre S."/>
            <person name="Gnirke A."/>
            <person name="Goyette A."/>
            <person name="Graham J."/>
            <person name="Grandbois E."/>
            <person name="Gyaltsen K."/>
            <person name="Hafez N."/>
            <person name="Hagopian D."/>
            <person name="Hagos B."/>
            <person name="Hall J."/>
            <person name="Hatcher B."/>
            <person name="Heller A."/>
            <person name="Higgins H."/>
            <person name="Honan T."/>
            <person name="Horn A."/>
            <person name="Houde N."/>
            <person name="Hughes L."/>
            <person name="Hulme W."/>
            <person name="Husby E."/>
            <person name="Iliev I."/>
            <person name="Jaffe D."/>
            <person name="Jones C."/>
            <person name="Kamal M."/>
            <person name="Kamat A."/>
            <person name="Kamvysselis M."/>
            <person name="Karlsson E."/>
            <person name="Kells C."/>
            <person name="Kieu A."/>
            <person name="Kisner P."/>
            <person name="Kodira C."/>
            <person name="Kulbokas E."/>
            <person name="Labutti K."/>
            <person name="Lama D."/>
            <person name="Landers T."/>
            <person name="Leger J."/>
            <person name="Levine S."/>
            <person name="Lewis D."/>
            <person name="Lewis T."/>
            <person name="Lindblad-toh K."/>
            <person name="Liu X."/>
            <person name="Lokyitsang T."/>
            <person name="Lokyitsang Y."/>
            <person name="Lucien O."/>
            <person name="Lui A."/>
            <person name="Ma L.J."/>
            <person name="Mabbitt R."/>
            <person name="Macdonald J."/>
            <person name="Maclean C."/>
            <person name="Major J."/>
            <person name="Manning J."/>
            <person name="Marabella R."/>
            <person name="Maru K."/>
            <person name="Matthews C."/>
            <person name="Mauceli E."/>
            <person name="Mccarthy M."/>
            <person name="Mcdonough S."/>
            <person name="Mcghee T."/>
            <person name="Meldrim J."/>
            <person name="Meneus L."/>
            <person name="Mesirov J."/>
            <person name="Mihalev A."/>
            <person name="Mihova T."/>
            <person name="Mikkelsen T."/>
            <person name="Mlenga V."/>
            <person name="Moru K."/>
            <person name="Mozes J."/>
            <person name="Mulrain L."/>
            <person name="Munson G."/>
            <person name="Naylor J."/>
            <person name="Newes C."/>
            <person name="Nguyen C."/>
            <person name="Nguyen N."/>
            <person name="Nguyen T."/>
            <person name="Nicol R."/>
            <person name="Nielsen C."/>
            <person name="Nizzari M."/>
            <person name="Norbu C."/>
            <person name="Norbu N."/>
            <person name="O'donnell P."/>
            <person name="Okoawo O."/>
            <person name="O'leary S."/>
            <person name="Omotosho B."/>
            <person name="O'neill K."/>
            <person name="Osman S."/>
            <person name="Parker S."/>
            <person name="Perrin D."/>
            <person name="Phunkhang P."/>
            <person name="Piqani B."/>
            <person name="Purcell S."/>
            <person name="Rachupka T."/>
            <person name="Ramasamy U."/>
            <person name="Rameau R."/>
            <person name="Ray V."/>
            <person name="Raymond C."/>
            <person name="Retta R."/>
            <person name="Richardson S."/>
            <person name="Rise C."/>
            <person name="Rodriguez J."/>
            <person name="Rogers J."/>
            <person name="Rogov P."/>
            <person name="Rutman M."/>
            <person name="Schupbach R."/>
            <person name="Seaman C."/>
            <person name="Settipalli S."/>
            <person name="Sharpe T."/>
            <person name="Sheridan J."/>
            <person name="Sherpa N."/>
            <person name="Shi J."/>
            <person name="Smirnov S."/>
            <person name="Smith C."/>
            <person name="Sougnez C."/>
            <person name="Spencer B."/>
            <person name="Stalker J."/>
            <person name="Stange-thomann N."/>
            <person name="Stavropoulos S."/>
            <person name="Stetson K."/>
            <person name="Stone C."/>
            <person name="Stone S."/>
            <person name="Stubbs M."/>
            <person name="Talamas J."/>
            <person name="Tchuinga P."/>
            <person name="Tenzing P."/>
            <person name="Tesfaye S."/>
            <person name="Theodore J."/>
            <person name="Thoulutsang Y."/>
            <person name="Topham K."/>
            <person name="Towey S."/>
            <person name="Tsamla T."/>
            <person name="Tsomo N."/>
            <person name="Vallee D."/>
            <person name="Vassiliev H."/>
            <person name="Venkataraman V."/>
            <person name="Vinson J."/>
            <person name="Vo A."/>
            <person name="Wade C."/>
            <person name="Wang S."/>
            <person name="Wangchuk T."/>
            <person name="Wangdi T."/>
            <person name="Whittaker C."/>
            <person name="Wilkinson J."/>
            <person name="Wu Y."/>
            <person name="Wyman D."/>
            <person name="Yadav S."/>
            <person name="Yang S."/>
            <person name="Yang X."/>
            <person name="Yeager S."/>
            <person name="Yee E."/>
            <person name="Young G."/>
            <person name="Zainoun J."/>
            <person name="Zembeck L."/>
            <person name="Zimmer A."/>
            <person name="Zody M."/>
            <person name="Lander E."/>
        </authorList>
    </citation>
    <scope>NUCLEOTIDE SEQUENCE [LARGE SCALE GENOMIC DNA]</scope>
</reference>
<keyword evidence="3" id="KW-1185">Reference proteome</keyword>
<sequence length="139" mass="15179">MYDCTRIGNLLTELCKEGKSSGITFNQIPVLPSPNSTGGSSASSLSDVVLEEEVIHDSAEELANVQNGGKSVDIMNLLFKAKDDYDKRKVTERPTQPPNKGFKPVPQSSTKLNISTLFNNKKPQDLRPSSAELFSHSPE</sequence>
<feature type="compositionally biased region" description="Polar residues" evidence="1">
    <location>
        <begin position="106"/>
        <end position="121"/>
    </location>
</feature>
<protein>
    <submittedName>
        <fullName evidence="2">Uncharacterized protein</fullName>
    </submittedName>
</protein>
<evidence type="ECO:0000313" key="3">
    <source>
        <dbReference type="Proteomes" id="UP000007875"/>
    </source>
</evidence>